<protein>
    <submittedName>
        <fullName evidence="2">Uncharacterized protein</fullName>
    </submittedName>
</protein>
<feature type="compositionally biased region" description="Basic and acidic residues" evidence="1">
    <location>
        <begin position="133"/>
        <end position="144"/>
    </location>
</feature>
<organism evidence="2 3">
    <name type="scientific">Micromonospora inyonensis</name>
    <dbReference type="NCBI Taxonomy" id="47866"/>
    <lineage>
        <taxon>Bacteria</taxon>
        <taxon>Bacillati</taxon>
        <taxon>Actinomycetota</taxon>
        <taxon>Actinomycetes</taxon>
        <taxon>Micromonosporales</taxon>
        <taxon>Micromonosporaceae</taxon>
        <taxon>Micromonospora</taxon>
    </lineage>
</organism>
<keyword evidence="3" id="KW-1185">Reference proteome</keyword>
<feature type="compositionally biased region" description="Low complexity" evidence="1">
    <location>
        <begin position="350"/>
        <end position="369"/>
    </location>
</feature>
<reference evidence="3" key="1">
    <citation type="submission" date="2016-06" db="EMBL/GenBank/DDBJ databases">
        <authorList>
            <person name="Varghese N."/>
        </authorList>
    </citation>
    <scope>NUCLEOTIDE SEQUENCE [LARGE SCALE GENOMIC DNA]</scope>
    <source>
        <strain evidence="3">DSM 46123</strain>
    </source>
</reference>
<dbReference type="EMBL" id="FMHU01000002">
    <property type="protein sequence ID" value="SCL26677.1"/>
    <property type="molecule type" value="Genomic_DNA"/>
</dbReference>
<feature type="compositionally biased region" description="Pro residues" evidence="1">
    <location>
        <begin position="159"/>
        <end position="186"/>
    </location>
</feature>
<feature type="region of interest" description="Disordered" evidence="1">
    <location>
        <begin position="350"/>
        <end position="421"/>
    </location>
</feature>
<dbReference type="STRING" id="47866.GA0074694_4589"/>
<dbReference type="AlphaFoldDB" id="A0A1C6SAZ8"/>
<feature type="region of interest" description="Disordered" evidence="1">
    <location>
        <begin position="77"/>
        <end position="215"/>
    </location>
</feature>
<feature type="compositionally biased region" description="Low complexity" evidence="1">
    <location>
        <begin position="146"/>
        <end position="158"/>
    </location>
</feature>
<evidence type="ECO:0000313" key="3">
    <source>
        <dbReference type="Proteomes" id="UP000198906"/>
    </source>
</evidence>
<feature type="compositionally biased region" description="Basic and acidic residues" evidence="1">
    <location>
        <begin position="392"/>
        <end position="402"/>
    </location>
</feature>
<gene>
    <name evidence="2" type="ORF">GA0074694_4589</name>
</gene>
<proteinExistence type="predicted"/>
<feature type="compositionally biased region" description="Low complexity" evidence="1">
    <location>
        <begin position="189"/>
        <end position="210"/>
    </location>
</feature>
<sequence length="421" mass="41677">MRRAAIVSPSAPIPGRSALPGSAGWTRLARAAVLAVAGVGAALLAVALADTPARAETRAGGGDTGRTADLIAHLGETGRLTTSTPVREPAAAPAHVPLPAARSALTGRSRLPVAPDRPGPQAPSTGETLSLRPLDREGATRPRTDPLVPRVVERVLPSRPAPSVPEPPVVPADGPLRPPVPAPPGTPGGVAPAPVTTLPRPSVPVVPSRPDAGPDGPVEIPAVRPAPDPAPPPGRIPLPPRLVGVVDGALRPILDLLTDLVGGVLPPILDLPGGVIGPLLPPDSATPAVPVPNPFPVDRVEQPPVTVPQVDAPWVHNGSPLPPGLAGGGGAGGPVAPPVVPVCRSAAPAASTVHSGPAPGEAPETPAAPGDDRATGGSGPRNGVALSPETSGLDRSDRHARAEVPPAPARGRSPAVAARPG</sequence>
<dbReference type="Proteomes" id="UP000198906">
    <property type="component" value="Unassembled WGS sequence"/>
</dbReference>
<name>A0A1C6SAZ8_9ACTN</name>
<accession>A0A1C6SAZ8</accession>
<feature type="compositionally biased region" description="Low complexity" evidence="1">
    <location>
        <begin position="89"/>
        <end position="101"/>
    </location>
</feature>
<evidence type="ECO:0000256" key="1">
    <source>
        <dbReference type="SAM" id="MobiDB-lite"/>
    </source>
</evidence>
<evidence type="ECO:0000313" key="2">
    <source>
        <dbReference type="EMBL" id="SCL26677.1"/>
    </source>
</evidence>